<proteinExistence type="inferred from homology"/>
<dbReference type="Proteomes" id="UP000006882">
    <property type="component" value="Chromosome G1"/>
</dbReference>
<feature type="transmembrane region" description="Helical" evidence="7">
    <location>
        <begin position="452"/>
        <end position="473"/>
    </location>
</feature>
<evidence type="ECO:0000256" key="7">
    <source>
        <dbReference type="SAM" id="Phobius"/>
    </source>
</evidence>
<dbReference type="InterPro" id="IPR000109">
    <property type="entry name" value="POT_fam"/>
</dbReference>
<gene>
    <name evidence="8" type="ORF">PRUPE_1G266400</name>
</gene>
<feature type="transmembrane region" description="Helical" evidence="7">
    <location>
        <begin position="107"/>
        <end position="126"/>
    </location>
</feature>
<feature type="region of interest" description="Disordered" evidence="6">
    <location>
        <begin position="1"/>
        <end position="22"/>
    </location>
</feature>
<keyword evidence="5 7" id="KW-0472">Membrane</keyword>
<dbReference type="CDD" id="cd17416">
    <property type="entry name" value="MFS_NPF1_2"/>
    <property type="match status" value="1"/>
</dbReference>
<comment type="subcellular location">
    <subcellularLocation>
        <location evidence="1">Membrane</location>
        <topology evidence="1">Multi-pass membrane protein</topology>
    </subcellularLocation>
</comment>
<organism evidence="8 9">
    <name type="scientific">Prunus persica</name>
    <name type="common">Peach</name>
    <name type="synonym">Amygdalus persica</name>
    <dbReference type="NCBI Taxonomy" id="3760"/>
    <lineage>
        <taxon>Eukaryota</taxon>
        <taxon>Viridiplantae</taxon>
        <taxon>Streptophyta</taxon>
        <taxon>Embryophyta</taxon>
        <taxon>Tracheophyta</taxon>
        <taxon>Spermatophyta</taxon>
        <taxon>Magnoliopsida</taxon>
        <taxon>eudicotyledons</taxon>
        <taxon>Gunneridae</taxon>
        <taxon>Pentapetalae</taxon>
        <taxon>rosids</taxon>
        <taxon>fabids</taxon>
        <taxon>Rosales</taxon>
        <taxon>Rosaceae</taxon>
        <taxon>Amygdaloideae</taxon>
        <taxon>Amygdaleae</taxon>
        <taxon>Prunus</taxon>
    </lineage>
</organism>
<name>A0A251R4Q1_PRUPE</name>
<dbReference type="Gene3D" id="1.20.1250.20">
    <property type="entry name" value="MFS general substrate transporter like domains"/>
    <property type="match status" value="1"/>
</dbReference>
<dbReference type="eggNOG" id="KOG1237">
    <property type="taxonomic scope" value="Eukaryota"/>
</dbReference>
<reference evidence="8 9" key="1">
    <citation type="journal article" date="2013" name="Nat. Genet.">
        <title>The high-quality draft genome of peach (Prunus persica) identifies unique patterns of genetic diversity, domestication and genome evolution.</title>
        <authorList>
            <consortium name="International Peach Genome Initiative"/>
            <person name="Verde I."/>
            <person name="Abbott A.G."/>
            <person name="Scalabrin S."/>
            <person name="Jung S."/>
            <person name="Shu S."/>
            <person name="Marroni F."/>
            <person name="Zhebentyayeva T."/>
            <person name="Dettori M.T."/>
            <person name="Grimwood J."/>
            <person name="Cattonaro F."/>
            <person name="Zuccolo A."/>
            <person name="Rossini L."/>
            <person name="Jenkins J."/>
            <person name="Vendramin E."/>
            <person name="Meisel L.A."/>
            <person name="Decroocq V."/>
            <person name="Sosinski B."/>
            <person name="Prochnik S."/>
            <person name="Mitros T."/>
            <person name="Policriti A."/>
            <person name="Cipriani G."/>
            <person name="Dondini L."/>
            <person name="Ficklin S."/>
            <person name="Goodstein D.M."/>
            <person name="Xuan P."/>
            <person name="Del Fabbro C."/>
            <person name="Aramini V."/>
            <person name="Copetti D."/>
            <person name="Gonzalez S."/>
            <person name="Horner D.S."/>
            <person name="Falchi R."/>
            <person name="Lucas S."/>
            <person name="Mica E."/>
            <person name="Maldonado J."/>
            <person name="Lazzari B."/>
            <person name="Bielenberg D."/>
            <person name="Pirona R."/>
            <person name="Miculan M."/>
            <person name="Barakat A."/>
            <person name="Testolin R."/>
            <person name="Stella A."/>
            <person name="Tartarini S."/>
            <person name="Tonutti P."/>
            <person name="Arus P."/>
            <person name="Orellana A."/>
            <person name="Wells C."/>
            <person name="Main D."/>
            <person name="Vizzotto G."/>
            <person name="Silva H."/>
            <person name="Salamini F."/>
            <person name="Schmutz J."/>
            <person name="Morgante M."/>
            <person name="Rokhsar D.S."/>
        </authorList>
    </citation>
    <scope>NUCLEOTIDE SEQUENCE [LARGE SCALE GENOMIC DNA]</scope>
    <source>
        <strain evidence="9">cv. Nemared</strain>
    </source>
</reference>
<feature type="transmembrane region" description="Helical" evidence="7">
    <location>
        <begin position="133"/>
        <end position="153"/>
    </location>
</feature>
<dbReference type="EMBL" id="CM007651">
    <property type="protein sequence ID" value="ONI30680.1"/>
    <property type="molecule type" value="Genomic_DNA"/>
</dbReference>
<evidence type="ECO:0000313" key="9">
    <source>
        <dbReference type="Proteomes" id="UP000006882"/>
    </source>
</evidence>
<dbReference type="InterPro" id="IPR036259">
    <property type="entry name" value="MFS_trans_sf"/>
</dbReference>
<feature type="transmembrane region" description="Helical" evidence="7">
    <location>
        <begin position="493"/>
        <end position="516"/>
    </location>
</feature>
<feature type="compositionally biased region" description="Basic and acidic residues" evidence="6">
    <location>
        <begin position="1"/>
        <end position="18"/>
    </location>
</feature>
<dbReference type="Gramene" id="ONI30680">
    <property type="protein sequence ID" value="ONI30680"/>
    <property type="gene ID" value="PRUPE_1G266400"/>
</dbReference>
<accession>A0A251R4Q1</accession>
<evidence type="ECO:0000313" key="8">
    <source>
        <dbReference type="EMBL" id="ONI30680.1"/>
    </source>
</evidence>
<evidence type="ECO:0000256" key="6">
    <source>
        <dbReference type="SAM" id="MobiDB-lite"/>
    </source>
</evidence>
<keyword evidence="9" id="KW-1185">Reference proteome</keyword>
<dbReference type="Pfam" id="PF00854">
    <property type="entry name" value="PTR2"/>
    <property type="match status" value="1"/>
</dbReference>
<feature type="region of interest" description="Disordered" evidence="6">
    <location>
        <begin position="34"/>
        <end position="59"/>
    </location>
</feature>
<evidence type="ECO:0000256" key="4">
    <source>
        <dbReference type="ARBA" id="ARBA00022989"/>
    </source>
</evidence>
<feature type="transmembrane region" description="Helical" evidence="7">
    <location>
        <begin position="225"/>
        <end position="244"/>
    </location>
</feature>
<comment type="similarity">
    <text evidence="2">Belongs to the major facilitator superfamily. Proton-dependent oligopeptide transporter (POT/PTR) (TC 2.A.17) family.</text>
</comment>
<dbReference type="OrthoDB" id="8904098at2759"/>
<dbReference type="GO" id="GO:0055085">
    <property type="term" value="P:transmembrane transport"/>
    <property type="evidence" value="ECO:0000318"/>
    <property type="project" value="GO_Central"/>
</dbReference>
<dbReference type="AlphaFoldDB" id="A0A251R4Q1"/>
<evidence type="ECO:0000256" key="2">
    <source>
        <dbReference type="ARBA" id="ARBA00005982"/>
    </source>
</evidence>
<dbReference type="SMR" id="A0A251R4Q1"/>
<dbReference type="GO" id="GO:0022857">
    <property type="term" value="F:transmembrane transporter activity"/>
    <property type="evidence" value="ECO:0000318"/>
    <property type="project" value="GO_Central"/>
</dbReference>
<keyword evidence="3 7" id="KW-0812">Transmembrane</keyword>
<feature type="transmembrane region" description="Helical" evidence="7">
    <location>
        <begin position="77"/>
        <end position="95"/>
    </location>
</feature>
<dbReference type="PANTHER" id="PTHR11654">
    <property type="entry name" value="OLIGOPEPTIDE TRANSPORTER-RELATED"/>
    <property type="match status" value="1"/>
</dbReference>
<feature type="transmembrane region" description="Helical" evidence="7">
    <location>
        <begin position="574"/>
        <end position="592"/>
    </location>
</feature>
<evidence type="ECO:0000256" key="5">
    <source>
        <dbReference type="ARBA" id="ARBA00023136"/>
    </source>
</evidence>
<feature type="transmembrane region" description="Helical" evidence="7">
    <location>
        <begin position="412"/>
        <end position="431"/>
    </location>
</feature>
<sequence>MSDQRHYTMADGNKEKQQQPRSSFCLHVTECFQDGSPKLSRKSSSPDNLEDEKHGQRKPGGWKAMPYILGNDTFERLASFGLLANFMVYLTRMLHLDQVSASNIINVWSGFTNFAPLLGAFISDAYAGRFRTIAFASFSSLLGMATVTLTAWLPQLHPPACSAQQQTLDQCTGPTRAQLGTLLLGLGFLSIGSGGIRPCSIPFGVDQFDPTTEEGQKGINSFFNWYYATFTVVLLISQTVVVYIQDKISWSVGFAIPTLLMACSIVLLLVGSRVYVHAKPQGSMFSSIAQVLVAAHKKRHIKLPEEAGMVDGKFYDPPIKGFFVPKLPLTNQLRFLSKAAVILDNDLKPDSSPINNWRLCSVQQVEELKCVIKTIPVWASAIVSFTSMTQQGTFTVSQALKMDRHLGPHFEVPAGSLSVISLLTIGLWLPFYDRLLVPALRKFTKHEGGITVLQRCGIGIIFSVLSMLVAGLIERERRSFALLHPNEHVSFAWLVPQLVLMGLCEAFNIIALIEFFNREFPDHLRSVGNALLSCAFAGSSYLSSLVVNIVHHVTGRNKRPDWLTKDINAGRLDYFYFLLAGIGVLNFFYFVYCAQRYHYKTKNVYIIEEKPYANQVELASTDV</sequence>
<protein>
    <submittedName>
        <fullName evidence="8">Uncharacterized protein</fullName>
    </submittedName>
</protein>
<evidence type="ECO:0000256" key="3">
    <source>
        <dbReference type="ARBA" id="ARBA00022692"/>
    </source>
</evidence>
<feature type="transmembrane region" description="Helical" evidence="7">
    <location>
        <begin position="528"/>
        <end position="554"/>
    </location>
</feature>
<feature type="transmembrane region" description="Helical" evidence="7">
    <location>
        <begin position="256"/>
        <end position="276"/>
    </location>
</feature>
<keyword evidence="4 7" id="KW-1133">Transmembrane helix</keyword>
<dbReference type="SUPFAM" id="SSF103473">
    <property type="entry name" value="MFS general substrate transporter"/>
    <property type="match status" value="1"/>
</dbReference>
<evidence type="ECO:0000256" key="1">
    <source>
        <dbReference type="ARBA" id="ARBA00004141"/>
    </source>
</evidence>
<dbReference type="GO" id="GO:0005886">
    <property type="term" value="C:plasma membrane"/>
    <property type="evidence" value="ECO:0000318"/>
    <property type="project" value="GO_Central"/>
</dbReference>